<sequence length="113" mass="13533">MASVIRKEMEWRTLQNEVDCDVFTMRHMETYKGKSPWNLGFVNEDKKDIQDSQLRFLRYRYLSKIVLSDYNLVRKGVFDAAKEFEKNSGNVVLNDLDNKISERLDKFFNREKV</sequence>
<dbReference type="Proteomes" id="UP000215914">
    <property type="component" value="Unassembled WGS sequence"/>
</dbReference>
<evidence type="ECO:0000313" key="1">
    <source>
        <dbReference type="EMBL" id="KAF5767406.1"/>
    </source>
</evidence>
<dbReference type="Gramene" id="mRNA:HanXRQr2_Chr14g0623981">
    <property type="protein sequence ID" value="CDS:HanXRQr2_Chr14g0623981.1"/>
    <property type="gene ID" value="HanXRQr2_Chr14g0623981"/>
</dbReference>
<reference evidence="1" key="2">
    <citation type="submission" date="2020-06" db="EMBL/GenBank/DDBJ databases">
        <title>Helianthus annuus Genome sequencing and assembly Release 2.</title>
        <authorList>
            <person name="Gouzy J."/>
            <person name="Langlade N."/>
            <person name="Munos S."/>
        </authorList>
    </citation>
    <scope>NUCLEOTIDE SEQUENCE</scope>
    <source>
        <tissue evidence="1">Leaves</tissue>
    </source>
</reference>
<gene>
    <name evidence="1" type="ORF">HanXRQr2_Chr14g0623981</name>
</gene>
<accession>A0A9K3E7P6</accession>
<reference evidence="1" key="1">
    <citation type="journal article" date="2017" name="Nature">
        <title>The sunflower genome provides insights into oil metabolism, flowering and Asterid evolution.</title>
        <authorList>
            <person name="Badouin H."/>
            <person name="Gouzy J."/>
            <person name="Grassa C.J."/>
            <person name="Murat F."/>
            <person name="Staton S.E."/>
            <person name="Cottret L."/>
            <person name="Lelandais-Briere C."/>
            <person name="Owens G.L."/>
            <person name="Carrere S."/>
            <person name="Mayjonade B."/>
            <person name="Legrand L."/>
            <person name="Gill N."/>
            <person name="Kane N.C."/>
            <person name="Bowers J.E."/>
            <person name="Hubner S."/>
            <person name="Bellec A."/>
            <person name="Berard A."/>
            <person name="Berges H."/>
            <person name="Blanchet N."/>
            <person name="Boniface M.C."/>
            <person name="Brunel D."/>
            <person name="Catrice O."/>
            <person name="Chaidir N."/>
            <person name="Claudel C."/>
            <person name="Donnadieu C."/>
            <person name="Faraut T."/>
            <person name="Fievet G."/>
            <person name="Helmstetter N."/>
            <person name="King M."/>
            <person name="Knapp S.J."/>
            <person name="Lai Z."/>
            <person name="Le Paslier M.C."/>
            <person name="Lippi Y."/>
            <person name="Lorenzon L."/>
            <person name="Mandel J.R."/>
            <person name="Marage G."/>
            <person name="Marchand G."/>
            <person name="Marquand E."/>
            <person name="Bret-Mestries E."/>
            <person name="Morien E."/>
            <person name="Nambeesan S."/>
            <person name="Nguyen T."/>
            <person name="Pegot-Espagnet P."/>
            <person name="Pouilly N."/>
            <person name="Raftis F."/>
            <person name="Sallet E."/>
            <person name="Schiex T."/>
            <person name="Thomas J."/>
            <person name="Vandecasteele C."/>
            <person name="Vares D."/>
            <person name="Vear F."/>
            <person name="Vautrin S."/>
            <person name="Crespi M."/>
            <person name="Mangin B."/>
            <person name="Burke J.M."/>
            <person name="Salse J."/>
            <person name="Munos S."/>
            <person name="Vincourt P."/>
            <person name="Rieseberg L.H."/>
            <person name="Langlade N.B."/>
        </authorList>
    </citation>
    <scope>NUCLEOTIDE SEQUENCE</scope>
    <source>
        <tissue evidence="1">Leaves</tissue>
    </source>
</reference>
<dbReference type="EMBL" id="MNCJ02000329">
    <property type="protein sequence ID" value="KAF5767406.1"/>
    <property type="molecule type" value="Genomic_DNA"/>
</dbReference>
<organism evidence="1 2">
    <name type="scientific">Helianthus annuus</name>
    <name type="common">Common sunflower</name>
    <dbReference type="NCBI Taxonomy" id="4232"/>
    <lineage>
        <taxon>Eukaryota</taxon>
        <taxon>Viridiplantae</taxon>
        <taxon>Streptophyta</taxon>
        <taxon>Embryophyta</taxon>
        <taxon>Tracheophyta</taxon>
        <taxon>Spermatophyta</taxon>
        <taxon>Magnoliopsida</taxon>
        <taxon>eudicotyledons</taxon>
        <taxon>Gunneridae</taxon>
        <taxon>Pentapetalae</taxon>
        <taxon>asterids</taxon>
        <taxon>campanulids</taxon>
        <taxon>Asterales</taxon>
        <taxon>Asteraceae</taxon>
        <taxon>Asteroideae</taxon>
        <taxon>Heliantheae alliance</taxon>
        <taxon>Heliantheae</taxon>
        <taxon>Helianthus</taxon>
    </lineage>
</organism>
<dbReference type="AlphaFoldDB" id="A0A9K3E7P6"/>
<name>A0A9K3E7P6_HELAN</name>
<keyword evidence="2" id="KW-1185">Reference proteome</keyword>
<evidence type="ECO:0000313" key="2">
    <source>
        <dbReference type="Proteomes" id="UP000215914"/>
    </source>
</evidence>
<comment type="caution">
    <text evidence="1">The sequence shown here is derived from an EMBL/GenBank/DDBJ whole genome shotgun (WGS) entry which is preliminary data.</text>
</comment>
<proteinExistence type="predicted"/>
<protein>
    <submittedName>
        <fullName evidence="1">Uncharacterized protein</fullName>
    </submittedName>
</protein>